<dbReference type="Gene3D" id="3.90.230.10">
    <property type="entry name" value="Creatinase/methionine aminopeptidase superfamily"/>
    <property type="match status" value="1"/>
</dbReference>
<keyword evidence="10" id="KW-0645">Protease</keyword>
<reference evidence="10" key="1">
    <citation type="submission" date="2020-06" db="EMBL/GenBank/DDBJ databases">
        <title>Complete genome sequence of Candidatus Phytoplasma luffae NCHU2019.</title>
        <authorList>
            <person name="Cho S.-T."/>
            <person name="Tan C.-M."/>
            <person name="Li J.-R."/>
            <person name="Chien Y.-Y."/>
            <person name="Chiu Y.-C."/>
            <person name="Yang J.-Y."/>
            <person name="Kuo C.-H."/>
        </authorList>
    </citation>
    <scope>NUCLEOTIDE SEQUENCE</scope>
    <source>
        <strain evidence="10">NCHU2019</strain>
    </source>
</reference>
<comment type="catalytic activity">
    <reaction evidence="1">
        <text>Release of any N-terminal amino acid, including proline, that is linked to proline, even from a dipeptide or tripeptide.</text>
        <dbReference type="EC" id="3.4.11.9"/>
    </reaction>
</comment>
<evidence type="ECO:0000256" key="7">
    <source>
        <dbReference type="ARBA" id="ARBA00023211"/>
    </source>
</evidence>
<dbReference type="InterPro" id="IPR036005">
    <property type="entry name" value="Creatinase/aminopeptidase-like"/>
</dbReference>
<dbReference type="EMBL" id="CP054393">
    <property type="protein sequence ID" value="QTX02752.1"/>
    <property type="molecule type" value="Genomic_DNA"/>
</dbReference>
<proteinExistence type="inferred from homology"/>
<keyword evidence="11" id="KW-1185">Reference proteome</keyword>
<comment type="cofactor">
    <cofactor evidence="2">
        <name>Mn(2+)</name>
        <dbReference type="ChEBI" id="CHEBI:29035"/>
    </cofactor>
</comment>
<dbReference type="Gene3D" id="3.40.350.10">
    <property type="entry name" value="Creatinase/prolidase N-terminal domain"/>
    <property type="match status" value="1"/>
</dbReference>
<evidence type="ECO:0000256" key="8">
    <source>
        <dbReference type="RuleBase" id="RU000590"/>
    </source>
</evidence>
<sequence length="418" mass="48727">MLDFYKKNRFELLSKIKQQSIVLLFSNSRNINLDLLFDLNKNFYYLTGISENNIALLMIKEFNGENKTFLFLERPSLLKKKWDGESLNLEEASKISYIPLENCLDINSLDSFLINLLNNSKRNSLDMIQNVYLDFSFSSLDKNNLSLDKSDWLKTNYPYVDIHDISVFLSEMRITKKKEEISFMSKAVDINREAFQEIIPFLKSDFYEYQISAFYNYFLANLGLKSSFNTIVATGKNATVLHYNKQKDLIKSHDLILLDLGVSYNNYASDVSRCFPVSGTFTPQQKLIYNIVLKANKKIIEWVKPGHTFFDINQYGKNILSDELQKNHLLKKDETIEKYCYHGLSHYLGLDVHDVGSINKPILENSVITVEPGLYFEEFNLGIRIEDDVLIKKEKNIVLTKDIPKEIEEIEYLMSQRK</sequence>
<dbReference type="PANTHER" id="PTHR43226">
    <property type="entry name" value="XAA-PRO AMINOPEPTIDASE 3"/>
    <property type="match status" value="1"/>
</dbReference>
<evidence type="ECO:0000256" key="2">
    <source>
        <dbReference type="ARBA" id="ARBA00001936"/>
    </source>
</evidence>
<keyword evidence="10" id="KW-0031">Aminopeptidase</keyword>
<comment type="similarity">
    <text evidence="3 8">Belongs to the peptidase M24B family.</text>
</comment>
<dbReference type="InterPro" id="IPR007865">
    <property type="entry name" value="Aminopep_P_N"/>
</dbReference>
<evidence type="ECO:0000256" key="5">
    <source>
        <dbReference type="ARBA" id="ARBA00022723"/>
    </source>
</evidence>
<dbReference type="GO" id="GO:0030145">
    <property type="term" value="F:manganese ion binding"/>
    <property type="evidence" value="ECO:0007669"/>
    <property type="project" value="InterPro"/>
</dbReference>
<name>A0A975ILT1_LOWBP</name>
<dbReference type="SUPFAM" id="SSF53092">
    <property type="entry name" value="Creatinase/prolidase N-terminal domain"/>
    <property type="match status" value="1"/>
</dbReference>
<dbReference type="PANTHER" id="PTHR43226:SF4">
    <property type="entry name" value="XAA-PRO AMINOPEPTIDASE 3"/>
    <property type="match status" value="1"/>
</dbReference>
<keyword evidence="7" id="KW-0464">Manganese</keyword>
<dbReference type="Pfam" id="PF05195">
    <property type="entry name" value="AMP_N"/>
    <property type="match status" value="1"/>
</dbReference>
<dbReference type="InterPro" id="IPR001131">
    <property type="entry name" value="Peptidase_M24B_aminopep-P_CS"/>
</dbReference>
<dbReference type="RefSeq" id="WP_210954805.1">
    <property type="nucleotide sequence ID" value="NZ_CP054393.1"/>
</dbReference>
<evidence type="ECO:0000313" key="10">
    <source>
        <dbReference type="EMBL" id="QTX02752.1"/>
    </source>
</evidence>
<dbReference type="KEGG" id="pluf:LFWB_1820"/>
<evidence type="ECO:0000259" key="9">
    <source>
        <dbReference type="SMART" id="SM01011"/>
    </source>
</evidence>
<dbReference type="InterPro" id="IPR000994">
    <property type="entry name" value="Pept_M24"/>
</dbReference>
<evidence type="ECO:0000313" key="11">
    <source>
        <dbReference type="Proteomes" id="UP000672038"/>
    </source>
</evidence>
<keyword evidence="6" id="KW-0378">Hydrolase</keyword>
<dbReference type="PROSITE" id="PS00491">
    <property type="entry name" value="PROLINE_PEPTIDASE"/>
    <property type="match status" value="1"/>
</dbReference>
<dbReference type="GO" id="GO:0005829">
    <property type="term" value="C:cytosol"/>
    <property type="evidence" value="ECO:0007669"/>
    <property type="project" value="TreeGrafter"/>
</dbReference>
<dbReference type="InterPro" id="IPR029149">
    <property type="entry name" value="Creatin/AminoP/Spt16_N"/>
</dbReference>
<dbReference type="InterPro" id="IPR052433">
    <property type="entry name" value="X-Pro_dipept-like"/>
</dbReference>
<evidence type="ECO:0000256" key="6">
    <source>
        <dbReference type="ARBA" id="ARBA00022801"/>
    </source>
</evidence>
<dbReference type="Pfam" id="PF00557">
    <property type="entry name" value="Peptidase_M24"/>
    <property type="match status" value="1"/>
</dbReference>
<evidence type="ECO:0000256" key="4">
    <source>
        <dbReference type="ARBA" id="ARBA00012574"/>
    </source>
</evidence>
<dbReference type="GO" id="GO:0006508">
    <property type="term" value="P:proteolysis"/>
    <property type="evidence" value="ECO:0007669"/>
    <property type="project" value="TreeGrafter"/>
</dbReference>
<dbReference type="SUPFAM" id="SSF55920">
    <property type="entry name" value="Creatinase/aminopeptidase"/>
    <property type="match status" value="1"/>
</dbReference>
<organism evidence="10 11">
    <name type="scientific">Loofah witches'-broom phytoplasma</name>
    <dbReference type="NCBI Taxonomy" id="35773"/>
    <lineage>
        <taxon>Bacteria</taxon>
        <taxon>Bacillati</taxon>
        <taxon>Mycoplasmatota</taxon>
        <taxon>Mollicutes</taxon>
        <taxon>Acholeplasmatales</taxon>
        <taxon>Acholeplasmataceae</taxon>
        <taxon>Candidatus Phytoplasma</taxon>
        <taxon>16SrVIII (Loofah witches'-broom group)</taxon>
    </lineage>
</organism>
<protein>
    <recommendedName>
        <fullName evidence="4">Xaa-Pro aminopeptidase</fullName>
        <ecNumber evidence="4">3.4.11.9</ecNumber>
    </recommendedName>
</protein>
<dbReference type="Proteomes" id="UP000672038">
    <property type="component" value="Chromosome"/>
</dbReference>
<accession>A0A975ILT1</accession>
<dbReference type="EC" id="3.4.11.9" evidence="4"/>
<keyword evidence="5 8" id="KW-0479">Metal-binding</keyword>
<feature type="domain" description="Aminopeptidase P N-terminal" evidence="9">
    <location>
        <begin position="1"/>
        <end position="134"/>
    </location>
</feature>
<dbReference type="SMART" id="SM01011">
    <property type="entry name" value="AMP_N"/>
    <property type="match status" value="1"/>
</dbReference>
<gene>
    <name evidence="10" type="primary">pepP</name>
    <name evidence="10" type="ORF">LFWB_1820</name>
</gene>
<evidence type="ECO:0000256" key="3">
    <source>
        <dbReference type="ARBA" id="ARBA00008766"/>
    </source>
</evidence>
<dbReference type="GO" id="GO:0070006">
    <property type="term" value="F:metalloaminopeptidase activity"/>
    <property type="evidence" value="ECO:0007669"/>
    <property type="project" value="InterPro"/>
</dbReference>
<dbReference type="AlphaFoldDB" id="A0A975ILT1"/>
<evidence type="ECO:0000256" key="1">
    <source>
        <dbReference type="ARBA" id="ARBA00001424"/>
    </source>
</evidence>